<dbReference type="InterPro" id="IPR035897">
    <property type="entry name" value="Toll_tir_struct_dom_sf"/>
</dbReference>
<dbReference type="GO" id="GO:0043531">
    <property type="term" value="F:ADP binding"/>
    <property type="evidence" value="ECO:0007669"/>
    <property type="project" value="InterPro"/>
</dbReference>
<keyword evidence="1" id="KW-0520">NAD</keyword>
<dbReference type="Gene3D" id="3.40.50.10140">
    <property type="entry name" value="Toll/interleukin-1 receptor homology (TIR) domain"/>
    <property type="match status" value="1"/>
</dbReference>
<dbReference type="PRINTS" id="PR00364">
    <property type="entry name" value="DISEASERSIST"/>
</dbReference>
<feature type="domain" description="TIR" evidence="2">
    <location>
        <begin position="14"/>
        <end position="178"/>
    </location>
</feature>
<protein>
    <recommendedName>
        <fullName evidence="2">TIR domain-containing protein</fullName>
    </recommendedName>
</protein>
<organism evidence="3 4">
    <name type="scientific">Brassica campestris</name>
    <name type="common">Field mustard</name>
    <dbReference type="NCBI Taxonomy" id="3711"/>
    <lineage>
        <taxon>Eukaryota</taxon>
        <taxon>Viridiplantae</taxon>
        <taxon>Streptophyta</taxon>
        <taxon>Embryophyta</taxon>
        <taxon>Tracheophyta</taxon>
        <taxon>Spermatophyta</taxon>
        <taxon>Magnoliopsida</taxon>
        <taxon>eudicotyledons</taxon>
        <taxon>Gunneridae</taxon>
        <taxon>Pentapetalae</taxon>
        <taxon>rosids</taxon>
        <taxon>malvids</taxon>
        <taxon>Brassicales</taxon>
        <taxon>Brassicaceae</taxon>
        <taxon>Brassiceae</taxon>
        <taxon>Brassica</taxon>
    </lineage>
</organism>
<dbReference type="PANTHER" id="PTHR11017">
    <property type="entry name" value="LEUCINE-RICH REPEAT-CONTAINING PROTEIN"/>
    <property type="match status" value="1"/>
</dbReference>
<dbReference type="InterPro" id="IPR000157">
    <property type="entry name" value="TIR_dom"/>
</dbReference>
<gene>
    <name evidence="3" type="ORF">BRARA_B00744</name>
</gene>
<dbReference type="Pfam" id="PF00931">
    <property type="entry name" value="NB-ARC"/>
    <property type="match status" value="1"/>
</dbReference>
<dbReference type="PROSITE" id="PS50104">
    <property type="entry name" value="TIR"/>
    <property type="match status" value="1"/>
</dbReference>
<proteinExistence type="predicted"/>
<dbReference type="Pfam" id="PF01582">
    <property type="entry name" value="TIR"/>
    <property type="match status" value="1"/>
</dbReference>
<dbReference type="Gene3D" id="3.40.50.300">
    <property type="entry name" value="P-loop containing nucleotide triphosphate hydrolases"/>
    <property type="match status" value="1"/>
</dbReference>
<dbReference type="AlphaFoldDB" id="A0A398AEE3"/>
<dbReference type="SUPFAM" id="SSF52200">
    <property type="entry name" value="Toll/Interleukin receptor TIR domain"/>
    <property type="match status" value="1"/>
</dbReference>
<evidence type="ECO:0000313" key="3">
    <source>
        <dbReference type="EMBL" id="RID73603.1"/>
    </source>
</evidence>
<dbReference type="GO" id="GO:0006952">
    <property type="term" value="P:defense response"/>
    <property type="evidence" value="ECO:0007669"/>
    <property type="project" value="InterPro"/>
</dbReference>
<dbReference type="SUPFAM" id="SSF52540">
    <property type="entry name" value="P-loop containing nucleoside triphosphate hydrolases"/>
    <property type="match status" value="1"/>
</dbReference>
<dbReference type="GO" id="GO:0007165">
    <property type="term" value="P:signal transduction"/>
    <property type="evidence" value="ECO:0007669"/>
    <property type="project" value="InterPro"/>
</dbReference>
<dbReference type="InterPro" id="IPR002182">
    <property type="entry name" value="NB-ARC"/>
</dbReference>
<name>A0A398AEE3_BRACM</name>
<accession>A0A398AEE3</accession>
<dbReference type="InterPro" id="IPR044974">
    <property type="entry name" value="Disease_R_plants"/>
</dbReference>
<evidence type="ECO:0000259" key="2">
    <source>
        <dbReference type="PROSITE" id="PS50104"/>
    </source>
</evidence>
<evidence type="ECO:0000313" key="4">
    <source>
        <dbReference type="Proteomes" id="UP000264353"/>
    </source>
</evidence>
<dbReference type="Proteomes" id="UP000264353">
    <property type="component" value="Chromosome A2"/>
</dbReference>
<dbReference type="InterPro" id="IPR027417">
    <property type="entry name" value="P-loop_NTPase"/>
</dbReference>
<evidence type="ECO:0000256" key="1">
    <source>
        <dbReference type="ARBA" id="ARBA00023027"/>
    </source>
</evidence>
<reference evidence="3 4" key="1">
    <citation type="submission" date="2018-06" db="EMBL/GenBank/DDBJ databases">
        <title>WGS assembly of Brassica rapa FPsc.</title>
        <authorList>
            <person name="Bowman J."/>
            <person name="Kohchi T."/>
            <person name="Yamato K."/>
            <person name="Jenkins J."/>
            <person name="Shu S."/>
            <person name="Ishizaki K."/>
            <person name="Yamaoka S."/>
            <person name="Nishihama R."/>
            <person name="Nakamura Y."/>
            <person name="Berger F."/>
            <person name="Adam C."/>
            <person name="Aki S."/>
            <person name="Althoff F."/>
            <person name="Araki T."/>
            <person name="Arteaga-Vazquez M."/>
            <person name="Balasubrmanian S."/>
            <person name="Bauer D."/>
            <person name="Boehm C."/>
            <person name="Briginshaw L."/>
            <person name="Caballero-Perez J."/>
            <person name="Catarino B."/>
            <person name="Chen F."/>
            <person name="Chiyoda S."/>
            <person name="Chovatia M."/>
            <person name="Davies K."/>
            <person name="Delmans M."/>
            <person name="Demura T."/>
            <person name="Dierschke T."/>
            <person name="Dolan L."/>
            <person name="Dorantes-Acosta A."/>
            <person name="Eklund D."/>
            <person name="Florent S."/>
            <person name="Flores-Sandoval E."/>
            <person name="Fujiyama A."/>
            <person name="Fukuzawa H."/>
            <person name="Galik B."/>
            <person name="Grimanelli D."/>
            <person name="Grimwood J."/>
            <person name="Grossniklaus U."/>
            <person name="Hamada T."/>
            <person name="Haseloff J."/>
            <person name="Hetherington A."/>
            <person name="Higo A."/>
            <person name="Hirakawa Y."/>
            <person name="Hundley H."/>
            <person name="Ikeda Y."/>
            <person name="Inoue K."/>
            <person name="Inoue S."/>
            <person name="Ishida S."/>
            <person name="Jia Q."/>
            <person name="Kakita M."/>
            <person name="Kanazawa T."/>
            <person name="Kawai Y."/>
            <person name="Kawashima T."/>
            <person name="Kennedy M."/>
            <person name="Kinose K."/>
            <person name="Kinoshita T."/>
            <person name="Kohara Y."/>
            <person name="Koide E."/>
            <person name="Komatsu K."/>
            <person name="Kopischke S."/>
            <person name="Kubo M."/>
            <person name="Kyozuka J."/>
            <person name="Lagercrantz U."/>
            <person name="Lin S."/>
            <person name="Lindquist E."/>
            <person name="Lipzen A."/>
            <person name="Lu C."/>
            <person name="Luna E."/>
            <person name="Martienssen R."/>
            <person name="Minamino N."/>
            <person name="Mizutani M."/>
            <person name="Mizutani M."/>
            <person name="Mochizuki N."/>
            <person name="Monte I."/>
            <person name="Mosher R."/>
            <person name="Nagasaki H."/>
            <person name="Nakagami H."/>
            <person name="Naramoto S."/>
            <person name="Nishitani K."/>
            <person name="Ohtani M."/>
            <person name="Okamoto T."/>
            <person name="Okumura M."/>
            <person name="Phillips J."/>
            <person name="Pollak B."/>
            <person name="Reinders A."/>
            <person name="Roevekamp M."/>
            <person name="Sano R."/>
            <person name="Sawa S."/>
            <person name="Schmid M."/>
            <person name="Shirakawa M."/>
            <person name="Solano R."/>
            <person name="Spunde A."/>
            <person name="Suetsugu N."/>
            <person name="Sugano S."/>
            <person name="Sugiyama A."/>
            <person name="Sun R."/>
            <person name="Suzuki Y."/>
            <person name="Takenaka M."/>
            <person name="Takezawa D."/>
            <person name="Tomogane H."/>
            <person name="Tsuzuki M."/>
            <person name="Ueda T."/>
            <person name="Umeda M."/>
            <person name="Ward J."/>
            <person name="Watanabe Y."/>
            <person name="Yazaki K."/>
            <person name="Yokoyama R."/>
            <person name="Yoshitake Y."/>
            <person name="Yotsui I."/>
            <person name="Zachgo S."/>
            <person name="Schmutz J."/>
        </authorList>
    </citation>
    <scope>NUCLEOTIDE SEQUENCE [LARGE SCALE GENOMIC DNA]</scope>
    <source>
        <strain evidence="4">cv. B-3</strain>
    </source>
</reference>
<sequence>MASSSSSSPSTHHYSYDVFPSFSSKDVGRTFLSHFLEGLKSKGIKTFQNNGIMRSEYITTELARAIEESRISVVILSKNYPSSSWCLNELQRIMKCKVSLGQIVMAIFYDVDPSDVREQTGDFGKVFEETCYGKTDEQKKKWRKALSHVAVIAGEHSISWASEAEMISKIVMDVSNELPSTDFDQLVGIEAHVAKLKAMVCLESDEVKVVGIWGPAGIGKATIARALYNQVSRNFQLKFYREPSWKRASNTMEFQEELLSGVLDHRDMKIPNKQEAIFRLMHQRVLVVIDCVSFVELQALQKLVQQWYLRFGMSYAAFGQSSPPRGYLKHAVEVTKLIDPFPLALKILGSALRGKNKEEWTMAPAKVNTCLVDTDIQKATRFAHDGLSKKHKRLFYLLTRETTSSSKNLNNAIYTLSGSDWDVEKGLQTLADMALISISEGGEIMMHGLVQSMSTRLRWNR</sequence>
<dbReference type="PANTHER" id="PTHR11017:SF543">
    <property type="entry name" value="TIR DOMAIN-CONTAINING PROTEIN"/>
    <property type="match status" value="1"/>
</dbReference>
<dbReference type="EMBL" id="CM010629">
    <property type="protein sequence ID" value="RID73603.1"/>
    <property type="molecule type" value="Genomic_DNA"/>
</dbReference>
<dbReference type="FunFam" id="3.40.50.10140:FF:000007">
    <property type="entry name" value="Disease resistance protein (TIR-NBS-LRR class)"/>
    <property type="match status" value="1"/>
</dbReference>
<dbReference type="SMART" id="SM00255">
    <property type="entry name" value="TIR"/>
    <property type="match status" value="1"/>
</dbReference>